<proteinExistence type="predicted"/>
<protein>
    <submittedName>
        <fullName evidence="1">Uncharacterized protein</fullName>
    </submittedName>
</protein>
<dbReference type="EMBL" id="BPLR01010277">
    <property type="protein sequence ID" value="GIY38235.1"/>
    <property type="molecule type" value="Genomic_DNA"/>
</dbReference>
<reference evidence="1 2" key="1">
    <citation type="submission" date="2021-06" db="EMBL/GenBank/DDBJ databases">
        <title>Caerostris extrusa draft genome.</title>
        <authorList>
            <person name="Kono N."/>
            <person name="Arakawa K."/>
        </authorList>
    </citation>
    <scope>NUCLEOTIDE SEQUENCE [LARGE SCALE GENOMIC DNA]</scope>
</reference>
<comment type="caution">
    <text evidence="1">The sequence shown here is derived from an EMBL/GenBank/DDBJ whole genome shotgun (WGS) entry which is preliminary data.</text>
</comment>
<name>A0AAV4SVV3_CAEEX</name>
<evidence type="ECO:0000313" key="2">
    <source>
        <dbReference type="Proteomes" id="UP001054945"/>
    </source>
</evidence>
<dbReference type="Proteomes" id="UP001054945">
    <property type="component" value="Unassembled WGS sequence"/>
</dbReference>
<organism evidence="1 2">
    <name type="scientific">Caerostris extrusa</name>
    <name type="common">Bark spider</name>
    <name type="synonym">Caerostris bankana</name>
    <dbReference type="NCBI Taxonomy" id="172846"/>
    <lineage>
        <taxon>Eukaryota</taxon>
        <taxon>Metazoa</taxon>
        <taxon>Ecdysozoa</taxon>
        <taxon>Arthropoda</taxon>
        <taxon>Chelicerata</taxon>
        <taxon>Arachnida</taxon>
        <taxon>Araneae</taxon>
        <taxon>Araneomorphae</taxon>
        <taxon>Entelegynae</taxon>
        <taxon>Araneoidea</taxon>
        <taxon>Araneidae</taxon>
        <taxon>Caerostris</taxon>
    </lineage>
</organism>
<accession>A0AAV4SVV3</accession>
<dbReference type="AlphaFoldDB" id="A0AAV4SVV3"/>
<keyword evidence="2" id="KW-1185">Reference proteome</keyword>
<gene>
    <name evidence="1" type="ORF">CEXT_75651</name>
</gene>
<sequence>MKRTSSLHCDNETSIETKNETVCLQCIGSQFRNYKKPLQRFAGVDFGSVTGDMSLTSCYRVIITQEISTASSGSVRTFGIVWASG</sequence>
<evidence type="ECO:0000313" key="1">
    <source>
        <dbReference type="EMBL" id="GIY38235.1"/>
    </source>
</evidence>